<evidence type="ECO:0000256" key="1">
    <source>
        <dbReference type="SAM" id="Phobius"/>
    </source>
</evidence>
<proteinExistence type="predicted"/>
<dbReference type="EMBL" id="VOSK01000003">
    <property type="protein sequence ID" value="MPR24122.1"/>
    <property type="molecule type" value="Genomic_DNA"/>
</dbReference>
<protein>
    <submittedName>
        <fullName evidence="2">Uncharacterized protein</fullName>
    </submittedName>
</protein>
<gene>
    <name evidence="2" type="ORF">FS320_02500</name>
</gene>
<organism evidence="2 3">
    <name type="scientific">Microvirga tunisiensis</name>
    <dbReference type="NCBI Taxonomy" id="2108360"/>
    <lineage>
        <taxon>Bacteria</taxon>
        <taxon>Pseudomonadati</taxon>
        <taxon>Pseudomonadota</taxon>
        <taxon>Alphaproteobacteria</taxon>
        <taxon>Hyphomicrobiales</taxon>
        <taxon>Methylobacteriaceae</taxon>
        <taxon>Microvirga</taxon>
    </lineage>
</organism>
<reference evidence="2 3" key="1">
    <citation type="journal article" date="2019" name="Syst. Appl. Microbiol.">
        <title>Microvirga tunisiensis sp. nov., a root nodule symbiotic bacterium isolated from Lupinus micranthus and L. luteus grown in Northern Tunisia.</title>
        <authorList>
            <person name="Msaddak A."/>
            <person name="Rejili M."/>
            <person name="Duran D."/>
            <person name="Mars M."/>
            <person name="Palacios J.M."/>
            <person name="Ruiz-Argueso T."/>
            <person name="Rey L."/>
            <person name="Imperial J."/>
        </authorList>
    </citation>
    <scope>NUCLEOTIDE SEQUENCE [LARGE SCALE GENOMIC DNA]</scope>
    <source>
        <strain evidence="2 3">Lmie10</strain>
    </source>
</reference>
<accession>A0A5N7MB22</accession>
<keyword evidence="1" id="KW-1133">Transmembrane helix</keyword>
<keyword evidence="3" id="KW-1185">Reference proteome</keyword>
<sequence>MKAGIPIYSTRANAMNLKTIAKGLAVLNIAAFVSTAVAAWLFDKRSATDLLDTATYVGLGIGALGAIMFAGSSTGGSEGMAASAADQPSRIMDALWIDRNAGISAGALFVLGGVTWLGISWLVAALIE</sequence>
<evidence type="ECO:0000313" key="2">
    <source>
        <dbReference type="EMBL" id="MPR24122.1"/>
    </source>
</evidence>
<name>A0A5N7MB22_9HYPH</name>
<dbReference type="Proteomes" id="UP000403266">
    <property type="component" value="Unassembled WGS sequence"/>
</dbReference>
<dbReference type="AlphaFoldDB" id="A0A5N7MB22"/>
<dbReference type="OrthoDB" id="8020979at2"/>
<dbReference type="RefSeq" id="WP_152709031.1">
    <property type="nucleotide sequence ID" value="NZ_VOSJ01000047.1"/>
</dbReference>
<keyword evidence="1" id="KW-0472">Membrane</keyword>
<feature type="transmembrane region" description="Helical" evidence="1">
    <location>
        <begin position="54"/>
        <end position="71"/>
    </location>
</feature>
<feature type="transmembrane region" description="Helical" evidence="1">
    <location>
        <begin position="103"/>
        <end position="127"/>
    </location>
</feature>
<evidence type="ECO:0000313" key="3">
    <source>
        <dbReference type="Proteomes" id="UP000403266"/>
    </source>
</evidence>
<keyword evidence="1" id="KW-0812">Transmembrane</keyword>
<feature type="transmembrane region" description="Helical" evidence="1">
    <location>
        <begin position="20"/>
        <end position="42"/>
    </location>
</feature>
<comment type="caution">
    <text evidence="2">The sequence shown here is derived from an EMBL/GenBank/DDBJ whole genome shotgun (WGS) entry which is preliminary data.</text>
</comment>